<organism evidence="2 3">
    <name type="scientific">Algimonas ampicilliniresistens</name>
    <dbReference type="NCBI Taxonomy" id="1298735"/>
    <lineage>
        <taxon>Bacteria</taxon>
        <taxon>Pseudomonadati</taxon>
        <taxon>Pseudomonadota</taxon>
        <taxon>Alphaproteobacteria</taxon>
        <taxon>Maricaulales</taxon>
        <taxon>Robiginitomaculaceae</taxon>
        <taxon>Algimonas</taxon>
    </lineage>
</organism>
<evidence type="ECO:0008006" key="4">
    <source>
        <dbReference type="Google" id="ProtNLM"/>
    </source>
</evidence>
<accession>A0ABQ5VDU5</accession>
<evidence type="ECO:0000313" key="2">
    <source>
        <dbReference type="EMBL" id="GLQ25127.1"/>
    </source>
</evidence>
<dbReference type="EMBL" id="BSNK01000002">
    <property type="protein sequence ID" value="GLQ25127.1"/>
    <property type="molecule type" value="Genomic_DNA"/>
</dbReference>
<evidence type="ECO:0000256" key="1">
    <source>
        <dbReference type="SAM" id="Phobius"/>
    </source>
</evidence>
<protein>
    <recommendedName>
        <fullName evidence="4">Cbb3-type cytochrome c oxidase subunit 3</fullName>
    </recommendedName>
</protein>
<name>A0ABQ5VDU5_9PROT</name>
<keyword evidence="1" id="KW-0472">Membrane</keyword>
<proteinExistence type="predicted"/>
<comment type="caution">
    <text evidence="2">The sequence shown here is derived from an EMBL/GenBank/DDBJ whole genome shotgun (WGS) entry which is preliminary data.</text>
</comment>
<keyword evidence="1" id="KW-1133">Transmembrane helix</keyword>
<reference evidence="2" key="2">
    <citation type="submission" date="2023-01" db="EMBL/GenBank/DDBJ databases">
        <title>Draft genome sequence of Algimonas ampicilliniresistens strain NBRC 108219.</title>
        <authorList>
            <person name="Sun Q."/>
            <person name="Mori K."/>
        </authorList>
    </citation>
    <scope>NUCLEOTIDE SEQUENCE</scope>
    <source>
        <strain evidence="2">NBRC 108219</strain>
    </source>
</reference>
<keyword evidence="3" id="KW-1185">Reference proteome</keyword>
<keyword evidence="1" id="KW-0812">Transmembrane</keyword>
<reference evidence="2" key="1">
    <citation type="journal article" date="2014" name="Int. J. Syst. Evol. Microbiol.">
        <title>Complete genome of a new Firmicutes species belonging to the dominant human colonic microbiota ('Ruminococcus bicirculans') reveals two chromosomes and a selective capacity to utilize plant glucans.</title>
        <authorList>
            <consortium name="NISC Comparative Sequencing Program"/>
            <person name="Wegmann U."/>
            <person name="Louis P."/>
            <person name="Goesmann A."/>
            <person name="Henrissat B."/>
            <person name="Duncan S.H."/>
            <person name="Flint H.J."/>
        </authorList>
    </citation>
    <scope>NUCLEOTIDE SEQUENCE</scope>
    <source>
        <strain evidence="2">NBRC 108219</strain>
    </source>
</reference>
<evidence type="ECO:0000313" key="3">
    <source>
        <dbReference type="Proteomes" id="UP001161391"/>
    </source>
</evidence>
<sequence length="66" mass="7742">MIDWINSPVSYGLFCFIAALVIVWIIRLDNRAGLAERRFDELVDRLARDAGYEDEEDRLDSFDDPY</sequence>
<gene>
    <name evidence="2" type="ORF">GCM10007853_30010</name>
</gene>
<dbReference type="RefSeq" id="WP_284392323.1">
    <property type="nucleotide sequence ID" value="NZ_BSNK01000002.1"/>
</dbReference>
<dbReference type="Proteomes" id="UP001161391">
    <property type="component" value="Unassembled WGS sequence"/>
</dbReference>
<feature type="transmembrane region" description="Helical" evidence="1">
    <location>
        <begin position="6"/>
        <end position="28"/>
    </location>
</feature>